<dbReference type="InterPro" id="IPR007330">
    <property type="entry name" value="MIT_dom"/>
</dbReference>
<dbReference type="Gene3D" id="1.20.58.80">
    <property type="entry name" value="Phosphotransferase system, lactose/cellobiose-type IIA subunit"/>
    <property type="match status" value="1"/>
</dbReference>
<feature type="compositionally biased region" description="Basic and acidic residues" evidence="1">
    <location>
        <begin position="401"/>
        <end position="427"/>
    </location>
</feature>
<evidence type="ECO:0000313" key="4">
    <source>
        <dbReference type="Proteomes" id="UP000803884"/>
    </source>
</evidence>
<feature type="compositionally biased region" description="Polar residues" evidence="1">
    <location>
        <begin position="1155"/>
        <end position="1169"/>
    </location>
</feature>
<feature type="compositionally biased region" description="Low complexity" evidence="1">
    <location>
        <begin position="43"/>
        <end position="54"/>
    </location>
</feature>
<dbReference type="EMBL" id="JAAQHG020000053">
    <property type="protein sequence ID" value="KAL1582339.1"/>
    <property type="molecule type" value="Genomic_DNA"/>
</dbReference>
<dbReference type="Proteomes" id="UP000803884">
    <property type="component" value="Unassembled WGS sequence"/>
</dbReference>
<feature type="compositionally biased region" description="Polar residues" evidence="1">
    <location>
        <begin position="1132"/>
        <end position="1147"/>
    </location>
</feature>
<dbReference type="SUPFAM" id="SSF116846">
    <property type="entry name" value="MIT domain"/>
    <property type="match status" value="1"/>
</dbReference>
<feature type="compositionally biased region" description="Low complexity" evidence="1">
    <location>
        <begin position="973"/>
        <end position="992"/>
    </location>
</feature>
<feature type="compositionally biased region" description="Polar residues" evidence="1">
    <location>
        <begin position="533"/>
        <end position="546"/>
    </location>
</feature>
<feature type="region of interest" description="Disordered" evidence="1">
    <location>
        <begin position="686"/>
        <end position="827"/>
    </location>
</feature>
<feature type="compositionally biased region" description="Polar residues" evidence="1">
    <location>
        <begin position="103"/>
        <end position="117"/>
    </location>
</feature>
<feature type="compositionally biased region" description="Polar residues" evidence="1">
    <location>
        <begin position="28"/>
        <end position="42"/>
    </location>
</feature>
<feature type="compositionally biased region" description="Polar residues" evidence="1">
    <location>
        <begin position="692"/>
        <end position="754"/>
    </location>
</feature>
<dbReference type="PANTHER" id="PTHR37327:SF1">
    <property type="entry name" value="MICROTUBULE INTERACTING AND TRANSPORT DOMAIN-CONTAINING PROTEIN"/>
    <property type="match status" value="1"/>
</dbReference>
<feature type="compositionally biased region" description="Polar residues" evidence="1">
    <location>
        <begin position="195"/>
        <end position="231"/>
    </location>
</feature>
<feature type="compositionally biased region" description="Pro residues" evidence="1">
    <location>
        <begin position="759"/>
        <end position="774"/>
    </location>
</feature>
<protein>
    <recommendedName>
        <fullName evidence="2">MIT domain-containing protein</fullName>
    </recommendedName>
</protein>
<gene>
    <name evidence="3" type="ORF">WHR41_08954</name>
</gene>
<accession>A0AB34KBE3</accession>
<feature type="region of interest" description="Disordered" evidence="1">
    <location>
        <begin position="874"/>
        <end position="904"/>
    </location>
</feature>
<sequence length="1295" mass="140244">MHGSNASVSAVEGPGSSTVSKHHRASTRPKSSSSANTVKRTGSLSSPSSSARNSVLPMGSQSPGDTSLIALRLAGGATSQSKRRRSSAMEGDKPTVDGLGNLNRWSQSTDASASSPNSRRKRASSGAALPGLGSQPMSPPRASRQLIDHSPRASPSRKNGQGLFSQYSPAASPARGRRQVSNPTNSIPVRPHPSLYTTSSHADANDTESPSTVNTMTPLSSGQATPSTHSSYAHDYFGGDASPQETMKGHRPTMSRNLTSPGAALNYSRMPRTEALQESAHRRRQSEMLGVPDNDTRPTTATGATDKSGERRPRTRERTEKDKKAMLSKALQKANTAVLLDNAQNFEAALEAYSDACRLLQQVMDRSSGAEDKRKLEAIRVTYTTRIEELQELEDSQPQTRMEKGLPSRPLSDDGSVKSPEIDRSSPVEESSELVEEPTVIETARMTRIVDVPQLSQPVGNRDSFFSRTLADVERAGSSNGDSSRAPWHSSHYQTEDGQSQRSEFPIDANTARLPPPDNPRNTYMPAPLLPRKQSSPTLDSANDSEWGQLERETPSQQPEDASRDRAESNASVSWLDTIDESGSSSSSVHSVSSDSGLHRKHIRNQTAETDPDFDAAFDAAVEAAYNEGLEPDLDEPSRRQTIQPNGQRNMSFDEDVSPKDLRNIEQDFDDEEEERILNEFTQDYGHGFNFDLQSKSALPRQSDSSGYSRSTWQSSQVSDRNTAGSSLSTVPETSLSARFSGKPASTISSTNTVRADAPPGPPPTSALPQPPSPNDKRASTVRNRRLSGQNPKQLRIETTGPRSVSRKRASTFHHSPSASMTDEEQRNRIFGSDVLIGAPLEASTSDVQHENVLHSPPYIDIRSQPSIGNLASSAASQELGDDDENPGELRPSKPNLFRKNKSSLSLRDHQFGLPLRDDFDQPASTPMSATFATLRAKQSLEPLTSQRSNFPMPAMPGMDGQQVNGAYLFDTSLSASHPPSSPRSPSEVSQPAGLEPCPESFLLRPFWLMRAIGSSITHPRGGFVTSRLFVPRDVWQTRGVKLKSMDEKIANCDLLTAALGRIAGVDTYDADAVMEELQGFEEVMERVQATLTKKLGSDVGVHGAMSMFRDAGSMGANGSSSAAPNSDAASTTDKAAKSNSGKSYLSSWRKLRNKSSGTPLSGNHSAKSGTGAASIIDRSELQTMASVPMTSYIPVERRGQKSAPNLKNMVFEGPQKDYMGSLARLVQGIAILDQIARQVEDPGLKHSSQTHVGLELSIRHAAEFFAFYVCRFVLADLGVLMDKFVKRGTEWALA</sequence>
<organism evidence="3 4">
    <name type="scientific">Cladosporium halotolerans</name>
    <dbReference type="NCBI Taxonomy" id="1052096"/>
    <lineage>
        <taxon>Eukaryota</taxon>
        <taxon>Fungi</taxon>
        <taxon>Dikarya</taxon>
        <taxon>Ascomycota</taxon>
        <taxon>Pezizomycotina</taxon>
        <taxon>Dothideomycetes</taxon>
        <taxon>Dothideomycetidae</taxon>
        <taxon>Cladosporiales</taxon>
        <taxon>Cladosporiaceae</taxon>
        <taxon>Cladosporium</taxon>
    </lineage>
</organism>
<feature type="region of interest" description="Disordered" evidence="1">
    <location>
        <begin position="473"/>
        <end position="661"/>
    </location>
</feature>
<feature type="compositionally biased region" description="Low complexity" evidence="1">
    <location>
        <begin position="1115"/>
        <end position="1131"/>
    </location>
</feature>
<feature type="region of interest" description="Disordered" evidence="1">
    <location>
        <begin position="1"/>
        <end position="328"/>
    </location>
</feature>
<dbReference type="RefSeq" id="XP_069225446.1">
    <property type="nucleotide sequence ID" value="XM_069377558.1"/>
</dbReference>
<evidence type="ECO:0000259" key="2">
    <source>
        <dbReference type="Pfam" id="PF04212"/>
    </source>
</evidence>
<feature type="region of interest" description="Disordered" evidence="1">
    <location>
        <begin position="391"/>
        <end position="439"/>
    </location>
</feature>
<comment type="caution">
    <text evidence="3">The sequence shown here is derived from an EMBL/GenBank/DDBJ whole genome shotgun (WGS) entry which is preliminary data.</text>
</comment>
<keyword evidence="4" id="KW-1185">Reference proteome</keyword>
<feature type="compositionally biased region" description="Basic and acidic residues" evidence="1">
    <location>
        <begin position="307"/>
        <end position="325"/>
    </location>
</feature>
<evidence type="ECO:0000313" key="3">
    <source>
        <dbReference type="EMBL" id="KAL1582339.1"/>
    </source>
</evidence>
<proteinExistence type="predicted"/>
<dbReference type="InterPro" id="IPR036181">
    <property type="entry name" value="MIT_dom_sf"/>
</dbReference>
<feature type="compositionally biased region" description="Polar residues" evidence="1">
    <location>
        <begin position="640"/>
        <end position="651"/>
    </location>
</feature>
<dbReference type="PANTHER" id="PTHR37327">
    <property type="entry name" value="CHROMOSOME 1, WHOLE GENOME SHOTGUN SEQUENCE"/>
    <property type="match status" value="1"/>
</dbReference>
<feature type="region of interest" description="Disordered" evidence="1">
    <location>
        <begin position="972"/>
        <end position="994"/>
    </location>
</feature>
<evidence type="ECO:0000256" key="1">
    <source>
        <dbReference type="SAM" id="MobiDB-lite"/>
    </source>
</evidence>
<feature type="domain" description="MIT" evidence="2">
    <location>
        <begin position="327"/>
        <end position="392"/>
    </location>
</feature>
<name>A0AB34KBE3_9PEZI</name>
<feature type="compositionally biased region" description="Polar residues" evidence="1">
    <location>
        <begin position="156"/>
        <end position="169"/>
    </location>
</feature>
<feature type="region of interest" description="Disordered" evidence="1">
    <location>
        <begin position="1115"/>
        <end position="1173"/>
    </location>
</feature>
<dbReference type="Pfam" id="PF04212">
    <property type="entry name" value="MIT"/>
    <property type="match status" value="1"/>
</dbReference>
<reference evidence="3 4" key="1">
    <citation type="journal article" date="2020" name="Microbiol. Resour. Announc.">
        <title>Draft Genome Sequence of a Cladosporium Species Isolated from the Mesophotic Ascidian Didemnum maculosum.</title>
        <authorList>
            <person name="Gioti A."/>
            <person name="Siaperas R."/>
            <person name="Nikolaivits E."/>
            <person name="Le Goff G."/>
            <person name="Ouazzani J."/>
            <person name="Kotoulas G."/>
            <person name="Topakas E."/>
        </authorList>
    </citation>
    <scope>NUCLEOTIDE SEQUENCE [LARGE SCALE GENOMIC DNA]</scope>
    <source>
        <strain evidence="3 4">TM138-S3</strain>
    </source>
</reference>
<dbReference type="GeneID" id="96010396"/>
<feature type="compositionally biased region" description="Low complexity" evidence="1">
    <location>
        <begin position="582"/>
        <end position="596"/>
    </location>
</feature>
<feature type="compositionally biased region" description="Polar residues" evidence="1">
    <location>
        <begin position="491"/>
        <end position="503"/>
    </location>
</feature>